<dbReference type="RefSeq" id="WP_088247506.1">
    <property type="nucleotide sequence ID" value="NZ_BNAM01000002.1"/>
</dbReference>
<comment type="domain">
    <text evidence="5">The PRC barrel domain binds ribosomal protein uS19.</text>
</comment>
<protein>
    <recommendedName>
        <fullName evidence="5">Ribosome maturation factor RimM</fullName>
    </recommendedName>
</protein>
<evidence type="ECO:0000256" key="2">
    <source>
        <dbReference type="ARBA" id="ARBA00022517"/>
    </source>
</evidence>
<sequence length="194" mass="20321">MTGGTSTDRTRLGYFLGPHGVKGGVKVFVLGDQTQLAALERVYVEKRGWLKVRRAEMLAPGVALHLAGVVTREGAEDLRGLNVYAADADLPEPEDGVYYYHELRGLTLSGPAGEVLGEVVDVVDAGHQDLLVVRHAAGEAFVPLQAPYVTVNLNGKRRPASLALTADAPGGLLDPDDTDNTDDAGGPDGAGHSG</sequence>
<dbReference type="Gene3D" id="2.40.30.60">
    <property type="entry name" value="RimM"/>
    <property type="match status" value="1"/>
</dbReference>
<dbReference type="GO" id="GO:0005737">
    <property type="term" value="C:cytoplasm"/>
    <property type="evidence" value="ECO:0007669"/>
    <property type="project" value="UniProtKB-SubCell"/>
</dbReference>
<evidence type="ECO:0000256" key="5">
    <source>
        <dbReference type="HAMAP-Rule" id="MF_00014"/>
    </source>
</evidence>
<dbReference type="InterPro" id="IPR011033">
    <property type="entry name" value="PRC_barrel-like_sf"/>
</dbReference>
<dbReference type="EMBL" id="NHMK01000009">
    <property type="protein sequence ID" value="OWL97700.1"/>
    <property type="molecule type" value="Genomic_DNA"/>
</dbReference>
<comment type="caution">
    <text evidence="9">The sequence shown here is derived from an EMBL/GenBank/DDBJ whole genome shotgun (WGS) entry which is preliminary data.</text>
</comment>
<dbReference type="SUPFAM" id="SSF50346">
    <property type="entry name" value="PRC-barrel domain"/>
    <property type="match status" value="1"/>
</dbReference>
<keyword evidence="4 5" id="KW-0143">Chaperone</keyword>
<dbReference type="InterPro" id="IPR056792">
    <property type="entry name" value="PRC_RimM"/>
</dbReference>
<name>A0A246BPU2_9DEIO</name>
<keyword evidence="10" id="KW-1185">Reference proteome</keyword>
<keyword evidence="3 5" id="KW-0698">rRNA processing</keyword>
<dbReference type="InterPro" id="IPR002676">
    <property type="entry name" value="RimM_N"/>
</dbReference>
<comment type="function">
    <text evidence="5">An accessory protein needed during the final step in the assembly of 30S ribosomal subunit, possibly for assembly of the head region. Essential for efficient processing of 16S rRNA. May be needed both before and after RbfA during the maturation of 16S rRNA. It has affinity for free ribosomal 30S subunits but not for 70S ribosomes.</text>
</comment>
<dbReference type="GO" id="GO:0006364">
    <property type="term" value="P:rRNA processing"/>
    <property type="evidence" value="ECO:0007669"/>
    <property type="project" value="UniProtKB-UniRule"/>
</dbReference>
<dbReference type="Pfam" id="PF01782">
    <property type="entry name" value="RimM"/>
    <property type="match status" value="1"/>
</dbReference>
<keyword evidence="2 5" id="KW-0690">Ribosome biogenesis</keyword>
<feature type="domain" description="RimM N-terminal" evidence="7">
    <location>
        <begin position="12"/>
        <end position="87"/>
    </location>
</feature>
<dbReference type="Pfam" id="PF24986">
    <property type="entry name" value="PRC_RimM"/>
    <property type="match status" value="1"/>
</dbReference>
<dbReference type="InterPro" id="IPR011961">
    <property type="entry name" value="RimM"/>
</dbReference>
<dbReference type="PANTHER" id="PTHR33692">
    <property type="entry name" value="RIBOSOME MATURATION FACTOR RIMM"/>
    <property type="match status" value="1"/>
</dbReference>
<organism evidence="9 10">
    <name type="scientific">Deinococcus indicus</name>
    <dbReference type="NCBI Taxonomy" id="223556"/>
    <lineage>
        <taxon>Bacteria</taxon>
        <taxon>Thermotogati</taxon>
        <taxon>Deinococcota</taxon>
        <taxon>Deinococci</taxon>
        <taxon>Deinococcales</taxon>
        <taxon>Deinococcaceae</taxon>
        <taxon>Deinococcus</taxon>
    </lineage>
</organism>
<dbReference type="GO" id="GO:0005840">
    <property type="term" value="C:ribosome"/>
    <property type="evidence" value="ECO:0007669"/>
    <property type="project" value="InterPro"/>
</dbReference>
<gene>
    <name evidence="5" type="primary">rimM</name>
    <name evidence="9" type="ORF">CBQ26_05420</name>
</gene>
<keyword evidence="1 5" id="KW-0963">Cytoplasm</keyword>
<dbReference type="AlphaFoldDB" id="A0A246BPU2"/>
<dbReference type="InterPro" id="IPR036976">
    <property type="entry name" value="RimM_N_sf"/>
</dbReference>
<dbReference type="InterPro" id="IPR009000">
    <property type="entry name" value="Transl_B-barrel_sf"/>
</dbReference>
<evidence type="ECO:0000259" key="7">
    <source>
        <dbReference type="Pfam" id="PF01782"/>
    </source>
</evidence>
<dbReference type="Proteomes" id="UP000197208">
    <property type="component" value="Unassembled WGS sequence"/>
</dbReference>
<comment type="subunit">
    <text evidence="5">Binds ribosomal protein uS19.</text>
</comment>
<evidence type="ECO:0000256" key="4">
    <source>
        <dbReference type="ARBA" id="ARBA00023186"/>
    </source>
</evidence>
<comment type="similarity">
    <text evidence="5">Belongs to the RimM family.</text>
</comment>
<dbReference type="Gene3D" id="2.30.30.240">
    <property type="entry name" value="PRC-barrel domain"/>
    <property type="match status" value="1"/>
</dbReference>
<evidence type="ECO:0000259" key="8">
    <source>
        <dbReference type="Pfam" id="PF24986"/>
    </source>
</evidence>
<evidence type="ECO:0000256" key="6">
    <source>
        <dbReference type="SAM" id="MobiDB-lite"/>
    </source>
</evidence>
<dbReference type="NCBIfam" id="NF010403">
    <property type="entry name" value="PRK13829.1"/>
    <property type="match status" value="1"/>
</dbReference>
<dbReference type="NCBIfam" id="TIGR02273">
    <property type="entry name" value="16S_RimM"/>
    <property type="match status" value="1"/>
</dbReference>
<dbReference type="HAMAP" id="MF_00014">
    <property type="entry name" value="Ribosome_mat_RimM"/>
    <property type="match status" value="1"/>
</dbReference>
<evidence type="ECO:0000256" key="3">
    <source>
        <dbReference type="ARBA" id="ARBA00022552"/>
    </source>
</evidence>
<dbReference type="SUPFAM" id="SSF50447">
    <property type="entry name" value="Translation proteins"/>
    <property type="match status" value="1"/>
</dbReference>
<reference evidence="9 10" key="1">
    <citation type="submission" date="2017-05" db="EMBL/GenBank/DDBJ databases">
        <title>De novo genome assembly of Deniococcus indicus strain DR1.</title>
        <authorList>
            <person name="Chauhan D."/>
            <person name="Yennamalli R.M."/>
            <person name="Priyadarshini R."/>
        </authorList>
    </citation>
    <scope>NUCLEOTIDE SEQUENCE [LARGE SCALE GENOMIC DNA]</scope>
    <source>
        <strain evidence="9 10">DR1</strain>
    </source>
</reference>
<evidence type="ECO:0000313" key="9">
    <source>
        <dbReference type="EMBL" id="OWL97700.1"/>
    </source>
</evidence>
<dbReference type="OrthoDB" id="9810331at2"/>
<evidence type="ECO:0000256" key="1">
    <source>
        <dbReference type="ARBA" id="ARBA00022490"/>
    </source>
</evidence>
<dbReference type="GO" id="GO:0043022">
    <property type="term" value="F:ribosome binding"/>
    <property type="evidence" value="ECO:0007669"/>
    <property type="project" value="InterPro"/>
</dbReference>
<proteinExistence type="inferred from homology"/>
<dbReference type="GO" id="GO:0042274">
    <property type="term" value="P:ribosomal small subunit biogenesis"/>
    <property type="evidence" value="ECO:0007669"/>
    <property type="project" value="UniProtKB-UniRule"/>
</dbReference>
<feature type="region of interest" description="Disordered" evidence="6">
    <location>
        <begin position="164"/>
        <end position="194"/>
    </location>
</feature>
<feature type="domain" description="Ribosome maturation factor RimM PRC barrel" evidence="8">
    <location>
        <begin position="101"/>
        <end position="149"/>
    </location>
</feature>
<dbReference type="PANTHER" id="PTHR33692:SF1">
    <property type="entry name" value="RIBOSOME MATURATION FACTOR RIMM"/>
    <property type="match status" value="1"/>
</dbReference>
<comment type="subcellular location">
    <subcellularLocation>
        <location evidence="5">Cytoplasm</location>
    </subcellularLocation>
</comment>
<accession>A0A246BPU2</accession>
<evidence type="ECO:0000313" key="10">
    <source>
        <dbReference type="Proteomes" id="UP000197208"/>
    </source>
</evidence>